<evidence type="ECO:0000256" key="2">
    <source>
        <dbReference type="ARBA" id="ARBA00010663"/>
    </source>
</evidence>
<evidence type="ECO:0000313" key="10">
    <source>
        <dbReference type="EMBL" id="KAK8725438.1"/>
    </source>
</evidence>
<reference evidence="10 11" key="1">
    <citation type="journal article" date="2024" name="BMC Genomics">
        <title>Genome assembly of redclaw crayfish (Cherax quadricarinatus) provides insights into its immune adaptation and hypoxia tolerance.</title>
        <authorList>
            <person name="Liu Z."/>
            <person name="Zheng J."/>
            <person name="Li H."/>
            <person name="Fang K."/>
            <person name="Wang S."/>
            <person name="He J."/>
            <person name="Zhou D."/>
            <person name="Weng S."/>
            <person name="Chi M."/>
            <person name="Gu Z."/>
            <person name="He J."/>
            <person name="Li F."/>
            <person name="Wang M."/>
        </authorList>
    </citation>
    <scope>NUCLEOTIDE SEQUENCE [LARGE SCALE GENOMIC DNA]</scope>
    <source>
        <strain evidence="10">ZL_2023a</strain>
    </source>
</reference>
<dbReference type="Gene3D" id="1.20.1070.10">
    <property type="entry name" value="Rhodopsin 7-helix transmembrane proteins"/>
    <property type="match status" value="1"/>
</dbReference>
<keyword evidence="5 8" id="KW-1133">Transmembrane helix</keyword>
<evidence type="ECO:0000256" key="6">
    <source>
        <dbReference type="ARBA" id="ARBA00023136"/>
    </source>
</evidence>
<dbReference type="Proteomes" id="UP001445076">
    <property type="component" value="Unassembled WGS sequence"/>
</dbReference>
<feature type="transmembrane region" description="Helical" evidence="8">
    <location>
        <begin position="63"/>
        <end position="85"/>
    </location>
</feature>
<dbReference type="Pfam" id="PF00001">
    <property type="entry name" value="7tm_1"/>
    <property type="match status" value="1"/>
</dbReference>
<comment type="similarity">
    <text evidence="2">Belongs to the G-protein coupled receptor 1 family.</text>
</comment>
<evidence type="ECO:0000256" key="3">
    <source>
        <dbReference type="ARBA" id="ARBA00022475"/>
    </source>
</evidence>
<dbReference type="InterPro" id="IPR017452">
    <property type="entry name" value="GPCR_Rhodpsn_7TM"/>
</dbReference>
<dbReference type="EMBL" id="JARKIK010000083">
    <property type="protein sequence ID" value="KAK8725438.1"/>
    <property type="molecule type" value="Genomic_DNA"/>
</dbReference>
<comment type="caution">
    <text evidence="10">The sequence shown here is derived from an EMBL/GenBank/DDBJ whole genome shotgun (WGS) entry which is preliminary data.</text>
</comment>
<proteinExistence type="inferred from homology"/>
<organism evidence="10 11">
    <name type="scientific">Cherax quadricarinatus</name>
    <name type="common">Australian red claw crayfish</name>
    <dbReference type="NCBI Taxonomy" id="27406"/>
    <lineage>
        <taxon>Eukaryota</taxon>
        <taxon>Metazoa</taxon>
        <taxon>Ecdysozoa</taxon>
        <taxon>Arthropoda</taxon>
        <taxon>Crustacea</taxon>
        <taxon>Multicrustacea</taxon>
        <taxon>Malacostraca</taxon>
        <taxon>Eumalacostraca</taxon>
        <taxon>Eucarida</taxon>
        <taxon>Decapoda</taxon>
        <taxon>Pleocyemata</taxon>
        <taxon>Astacidea</taxon>
        <taxon>Parastacoidea</taxon>
        <taxon>Parastacidae</taxon>
        <taxon>Cherax</taxon>
    </lineage>
</organism>
<evidence type="ECO:0000256" key="4">
    <source>
        <dbReference type="ARBA" id="ARBA00022692"/>
    </source>
</evidence>
<feature type="non-terminal residue" evidence="10">
    <location>
        <position position="1"/>
    </location>
</feature>
<evidence type="ECO:0000256" key="1">
    <source>
        <dbReference type="ARBA" id="ARBA00004651"/>
    </source>
</evidence>
<keyword evidence="4 8" id="KW-0812">Transmembrane</keyword>
<dbReference type="PANTHER" id="PTHR24241">
    <property type="entry name" value="NEUROPEPTIDE RECEPTOR-RELATED G-PROTEIN COUPLED RECEPTOR"/>
    <property type="match status" value="1"/>
</dbReference>
<comment type="subcellular location">
    <subcellularLocation>
        <location evidence="1">Cell membrane</location>
        <topology evidence="1">Multi-pass membrane protein</topology>
    </subcellularLocation>
</comment>
<evidence type="ECO:0000256" key="8">
    <source>
        <dbReference type="SAM" id="Phobius"/>
    </source>
</evidence>
<dbReference type="SUPFAM" id="SSF81321">
    <property type="entry name" value="Family A G protein-coupled receptor-like"/>
    <property type="match status" value="1"/>
</dbReference>
<dbReference type="GO" id="GO:0032870">
    <property type="term" value="P:cellular response to hormone stimulus"/>
    <property type="evidence" value="ECO:0007669"/>
    <property type="project" value="TreeGrafter"/>
</dbReference>
<dbReference type="GO" id="GO:0005886">
    <property type="term" value="C:plasma membrane"/>
    <property type="evidence" value="ECO:0007669"/>
    <property type="project" value="UniProtKB-SubCell"/>
</dbReference>
<name>A0AAW0WCI9_CHEQU</name>
<accession>A0AAW0WCI9</accession>
<protein>
    <recommendedName>
        <fullName evidence="9">G-protein coupled receptors family 1 profile domain-containing protein</fullName>
    </recommendedName>
</protein>
<dbReference type="PANTHER" id="PTHR24241:SF190">
    <property type="entry name" value="CARDIOACCELERATORY PEPTIDE RECEPTOR-LIKE PROTEIN"/>
    <property type="match status" value="1"/>
</dbReference>
<dbReference type="GO" id="GO:0042277">
    <property type="term" value="F:peptide binding"/>
    <property type="evidence" value="ECO:0007669"/>
    <property type="project" value="TreeGrafter"/>
</dbReference>
<sequence length="121" mass="14513">LYFIPLSIIVVAYTRIIVEISRKSRDTQHDYTREERYHGRLQLRRSNMSNIERARTRTLRMTFIIVMAFVWCWTPYALATLWNYIDPETFYSMNKHVQDILFIIAVSNSVVNPIIYGRYSI</sequence>
<evidence type="ECO:0000256" key="5">
    <source>
        <dbReference type="ARBA" id="ARBA00022989"/>
    </source>
</evidence>
<keyword evidence="11" id="KW-1185">Reference proteome</keyword>
<evidence type="ECO:0000256" key="7">
    <source>
        <dbReference type="ARBA" id="ARBA00023170"/>
    </source>
</evidence>
<keyword evidence="6 8" id="KW-0472">Membrane</keyword>
<evidence type="ECO:0000259" key="9">
    <source>
        <dbReference type="PROSITE" id="PS50262"/>
    </source>
</evidence>
<dbReference type="GO" id="GO:0004930">
    <property type="term" value="F:G protein-coupled receptor activity"/>
    <property type="evidence" value="ECO:0007669"/>
    <property type="project" value="InterPro"/>
</dbReference>
<dbReference type="AlphaFoldDB" id="A0AAW0WCI9"/>
<keyword evidence="3" id="KW-1003">Cell membrane</keyword>
<feature type="non-terminal residue" evidence="10">
    <location>
        <position position="121"/>
    </location>
</feature>
<dbReference type="PROSITE" id="PS50262">
    <property type="entry name" value="G_PROTEIN_RECEP_F1_2"/>
    <property type="match status" value="1"/>
</dbReference>
<evidence type="ECO:0000313" key="11">
    <source>
        <dbReference type="Proteomes" id="UP001445076"/>
    </source>
</evidence>
<keyword evidence="7" id="KW-0675">Receptor</keyword>
<feature type="transmembrane region" description="Helical" evidence="8">
    <location>
        <begin position="100"/>
        <end position="119"/>
    </location>
</feature>
<feature type="domain" description="G-protein coupled receptors family 1 profile" evidence="9">
    <location>
        <begin position="1"/>
        <end position="116"/>
    </location>
</feature>
<gene>
    <name evidence="10" type="ORF">OTU49_010854</name>
</gene>
<dbReference type="PRINTS" id="PR00237">
    <property type="entry name" value="GPCRRHODOPSN"/>
</dbReference>
<dbReference type="InterPro" id="IPR000276">
    <property type="entry name" value="GPCR_Rhodpsn"/>
</dbReference>